<evidence type="ECO:0000313" key="8">
    <source>
        <dbReference type="EMBL" id="MDQ0288210.1"/>
    </source>
</evidence>
<dbReference type="SUPFAM" id="SSF111283">
    <property type="entry name" value="Putative modulator of DNA gyrase, PmbA/TldD"/>
    <property type="match status" value="1"/>
</dbReference>
<sequence>MKQRLLDALNNCPADYAEIRFETTDNTGFAYRGKELDNASTGQFTGGIVRACKNGGWGSCVFDTLDELKSKVADACAAATTVGKEKTALAEIAVPADQVFTAQLKNDFRGVSLDEKVALVGKYNDIVLNAVPGVESSTVMYGENFRTVHFASTRGNYFMEERPRILLYLVAIARNGSQVQRGSESFSSATDFTVVLNREDKAREVAERAVALLKAPQCPGGRHHVILRPDFTGVFAHEAFGHLSEADFLYENPQMRELMTIGRQMGNNDLNIIDDGSLGQLIGTHHVDDEGTPTQKTMLIANGVLAGHLHSLETAGKMGAKPTGNARAIGRGRPPIVRMTNTYVDAGTLSKDELFAGVDDGIYACGMQGGQTMMEMFTFSAAYGYRIKNGQVTDLLRDIVLTGNVFETLHNIDGIANDLTMFELGGGCGKGGQSPLPVTFGGPHIRLRDAVIGGQQ</sequence>
<evidence type="ECO:0000259" key="5">
    <source>
        <dbReference type="Pfam" id="PF01523"/>
    </source>
</evidence>
<protein>
    <submittedName>
        <fullName evidence="8">TldD protein</fullName>
    </submittedName>
</protein>
<evidence type="ECO:0000313" key="9">
    <source>
        <dbReference type="Proteomes" id="UP001238163"/>
    </source>
</evidence>
<evidence type="ECO:0000259" key="6">
    <source>
        <dbReference type="Pfam" id="PF19289"/>
    </source>
</evidence>
<dbReference type="InterPro" id="IPR045569">
    <property type="entry name" value="Metalloprtase-TldD/E_C"/>
</dbReference>
<evidence type="ECO:0000256" key="2">
    <source>
        <dbReference type="ARBA" id="ARBA00022670"/>
    </source>
</evidence>
<feature type="domain" description="Metalloprotease TldD/E central" evidence="7">
    <location>
        <begin position="107"/>
        <end position="213"/>
    </location>
</feature>
<keyword evidence="3" id="KW-0378">Hydrolase</keyword>
<comment type="caution">
    <text evidence="8">The sequence shown here is derived from an EMBL/GenBank/DDBJ whole genome shotgun (WGS) entry which is preliminary data.</text>
</comment>
<dbReference type="Pfam" id="PF01523">
    <property type="entry name" value="PmbA_TldD_1st"/>
    <property type="match status" value="1"/>
</dbReference>
<dbReference type="GO" id="GO:0008237">
    <property type="term" value="F:metallopeptidase activity"/>
    <property type="evidence" value="ECO:0007669"/>
    <property type="project" value="UniProtKB-KW"/>
</dbReference>
<dbReference type="GO" id="GO:0005829">
    <property type="term" value="C:cytosol"/>
    <property type="evidence" value="ECO:0007669"/>
    <property type="project" value="TreeGrafter"/>
</dbReference>
<dbReference type="Pfam" id="PF19290">
    <property type="entry name" value="PmbA_TldD_2nd"/>
    <property type="match status" value="1"/>
</dbReference>
<dbReference type="PIRSF" id="PIRSF004919">
    <property type="entry name" value="TldD"/>
    <property type="match status" value="1"/>
</dbReference>
<name>A0AAE3VCY2_9BACT</name>
<feature type="domain" description="Metalloprotease TldD/E C-terminal" evidence="6">
    <location>
        <begin position="221"/>
        <end position="454"/>
    </location>
</feature>
<keyword evidence="2" id="KW-0645">Protease</keyword>
<feature type="domain" description="Metalloprotease TldD/E N-terminal" evidence="5">
    <location>
        <begin position="17"/>
        <end position="79"/>
    </location>
</feature>
<dbReference type="Gene3D" id="3.30.2290.10">
    <property type="entry name" value="PmbA/TldD superfamily"/>
    <property type="match status" value="1"/>
</dbReference>
<proteinExistence type="inferred from homology"/>
<dbReference type="PANTHER" id="PTHR30624">
    <property type="entry name" value="UNCHARACTERIZED PROTEIN TLDD AND PMBA"/>
    <property type="match status" value="1"/>
</dbReference>
<dbReference type="InterPro" id="IPR002510">
    <property type="entry name" value="Metalloprtase-TldD/E_N"/>
</dbReference>
<dbReference type="GO" id="GO:0006508">
    <property type="term" value="P:proteolysis"/>
    <property type="evidence" value="ECO:0007669"/>
    <property type="project" value="UniProtKB-KW"/>
</dbReference>
<dbReference type="AlphaFoldDB" id="A0AAE3VCY2"/>
<dbReference type="Proteomes" id="UP001238163">
    <property type="component" value="Unassembled WGS sequence"/>
</dbReference>
<keyword evidence="9" id="KW-1185">Reference proteome</keyword>
<evidence type="ECO:0000259" key="7">
    <source>
        <dbReference type="Pfam" id="PF19290"/>
    </source>
</evidence>
<organism evidence="8 9">
    <name type="scientific">Oligosphaera ethanolica</name>
    <dbReference type="NCBI Taxonomy" id="760260"/>
    <lineage>
        <taxon>Bacteria</taxon>
        <taxon>Pseudomonadati</taxon>
        <taxon>Lentisphaerota</taxon>
        <taxon>Oligosphaeria</taxon>
        <taxon>Oligosphaerales</taxon>
        <taxon>Oligosphaeraceae</taxon>
        <taxon>Oligosphaera</taxon>
    </lineage>
</organism>
<dbReference type="EMBL" id="JAUSVL010000001">
    <property type="protein sequence ID" value="MDQ0288210.1"/>
    <property type="molecule type" value="Genomic_DNA"/>
</dbReference>
<reference evidence="8" key="1">
    <citation type="submission" date="2023-07" db="EMBL/GenBank/DDBJ databases">
        <title>Genomic Encyclopedia of Type Strains, Phase IV (KMG-IV): sequencing the most valuable type-strain genomes for metagenomic binning, comparative biology and taxonomic classification.</title>
        <authorList>
            <person name="Goeker M."/>
        </authorList>
    </citation>
    <scope>NUCLEOTIDE SEQUENCE</scope>
    <source>
        <strain evidence="8">DSM 24202</strain>
    </source>
</reference>
<evidence type="ECO:0000256" key="4">
    <source>
        <dbReference type="ARBA" id="ARBA00023049"/>
    </source>
</evidence>
<dbReference type="PANTHER" id="PTHR30624:SF0">
    <property type="entry name" value="METALLOPROTEASE SLR0863"/>
    <property type="match status" value="1"/>
</dbReference>
<dbReference type="InterPro" id="IPR045570">
    <property type="entry name" value="Metalloprtase-TldD/E_cen_dom"/>
</dbReference>
<dbReference type="InterPro" id="IPR025502">
    <property type="entry name" value="TldD"/>
</dbReference>
<keyword evidence="4" id="KW-0482">Metalloprotease</keyword>
<evidence type="ECO:0000256" key="3">
    <source>
        <dbReference type="ARBA" id="ARBA00022801"/>
    </source>
</evidence>
<comment type="similarity">
    <text evidence="1">Belongs to the peptidase U62 family.</text>
</comment>
<dbReference type="InterPro" id="IPR036059">
    <property type="entry name" value="TldD/PmbA_sf"/>
</dbReference>
<evidence type="ECO:0000256" key="1">
    <source>
        <dbReference type="ARBA" id="ARBA00005836"/>
    </source>
</evidence>
<dbReference type="Pfam" id="PF19289">
    <property type="entry name" value="PmbA_TldD_3rd"/>
    <property type="match status" value="1"/>
</dbReference>
<gene>
    <name evidence="8" type="ORF">J3R75_000317</name>
</gene>
<dbReference type="RefSeq" id="WP_307259488.1">
    <property type="nucleotide sequence ID" value="NZ_JAUSVL010000001.1"/>
</dbReference>
<accession>A0AAE3VCY2</accession>
<dbReference type="InterPro" id="IPR035068">
    <property type="entry name" value="TldD/PmbA_N"/>
</dbReference>
<dbReference type="InterPro" id="IPR051463">
    <property type="entry name" value="Peptidase_U62_metallo"/>
</dbReference>